<reference evidence="1 2" key="1">
    <citation type="submission" date="2015-08" db="EMBL/GenBank/DDBJ databases">
        <authorList>
            <person name="Babu N.S."/>
            <person name="Beckwith C.J."/>
            <person name="Beseler K.G."/>
            <person name="Brison A."/>
            <person name="Carone J.V."/>
            <person name="Caskin T.P."/>
            <person name="Diamond M."/>
            <person name="Durham M.E."/>
            <person name="Foxe J.M."/>
            <person name="Go M."/>
            <person name="Henderson B.A."/>
            <person name="Jones I.B."/>
            <person name="McGettigan J.A."/>
            <person name="Micheletti S.J."/>
            <person name="Nasrallah M.E."/>
            <person name="Ortiz D."/>
            <person name="Piller C.R."/>
            <person name="Privatt S.R."/>
            <person name="Schneider S.L."/>
            <person name="Sharp S."/>
            <person name="Smith T.C."/>
            <person name="Stanton J.D."/>
            <person name="Ullery H.E."/>
            <person name="Wilson R.J."/>
            <person name="Serrano M.G."/>
            <person name="Buck G."/>
            <person name="Lee V."/>
            <person name="Wang Y."/>
            <person name="Carvalho R."/>
            <person name="Voegtly L."/>
            <person name="Shi R."/>
            <person name="Duckworth R."/>
            <person name="Johnson A."/>
            <person name="Loviza R."/>
            <person name="Walstead R."/>
            <person name="Shah Z."/>
            <person name="Kiflezghi M."/>
            <person name="Wade K."/>
            <person name="Ball S.L."/>
            <person name="Bradley K.W."/>
            <person name="Asai D.J."/>
            <person name="Bowman C.A."/>
            <person name="Russell D.A."/>
            <person name="Pope W.H."/>
            <person name="Jacobs-Sera D."/>
            <person name="Hendrix R.W."/>
            <person name="Hatfull G.F."/>
        </authorList>
    </citation>
    <scope>NUCLEOTIDE SEQUENCE [LARGE SCALE GENOMIC DNA]</scope>
    <source>
        <strain evidence="1 2">DSM 27648</strain>
    </source>
</reference>
<dbReference type="EMBL" id="CP012333">
    <property type="protein sequence ID" value="AKV01731.1"/>
    <property type="molecule type" value="Genomic_DNA"/>
</dbReference>
<sequence length="61" mass="7102">MLLSRAYIHRSLLDLTTFGLGTNRHEPYEVGSQWPLPSDDCRPEKFLLRTAFLPIRVTTRD</sequence>
<evidence type="ECO:0000313" key="1">
    <source>
        <dbReference type="EMBL" id="AKV01731.1"/>
    </source>
</evidence>
<proteinExistence type="predicted"/>
<gene>
    <name evidence="1" type="ORF">AKJ09_08394</name>
</gene>
<accession>A0A0K1Q7F0</accession>
<name>A0A0K1Q7F0_9BACT</name>
<protein>
    <submittedName>
        <fullName evidence="1">Uncharacterized protein</fullName>
    </submittedName>
</protein>
<dbReference type="Proteomes" id="UP000064967">
    <property type="component" value="Chromosome"/>
</dbReference>
<evidence type="ECO:0000313" key="2">
    <source>
        <dbReference type="Proteomes" id="UP000064967"/>
    </source>
</evidence>
<dbReference type="AlphaFoldDB" id="A0A0K1Q7F0"/>
<organism evidence="1 2">
    <name type="scientific">Labilithrix luteola</name>
    <dbReference type="NCBI Taxonomy" id="1391654"/>
    <lineage>
        <taxon>Bacteria</taxon>
        <taxon>Pseudomonadati</taxon>
        <taxon>Myxococcota</taxon>
        <taxon>Polyangia</taxon>
        <taxon>Polyangiales</taxon>
        <taxon>Labilitrichaceae</taxon>
        <taxon>Labilithrix</taxon>
    </lineage>
</organism>
<keyword evidence="2" id="KW-1185">Reference proteome</keyword>
<dbReference type="KEGG" id="llu:AKJ09_08394"/>